<proteinExistence type="predicted"/>
<accession>A0A1L7D6S8</accession>
<sequence length="396" mass="43595">MVIDIDQPGTEGGHPSNLAPSVKKVLAQLVDAHIGPSWAGINPQSGKAQLIWLIDPVYADESGKSRHMDLLAATSRTLGQLLDHDPNFAHRFSRNPFYTGKSPTAYRWYFQHKNVVHLGIFLRQLRDMAGLDQHEKTPQRFDSGRDLINAAKARREQAEAFKALAQDVESELGDRLDKYDQELIDGVRVLWITPPTTNAHGEHVPGTAARDETAFRHALKTGHRLRQSGQRLKDAPIIDAYEHAYKIAQAHGAAGRAEDMPPAADRLTMARRVRGYVTTSTSPVYKAHSTSEKATSSERKALATLGRRGGKKTAERLKTDPNGDYAQAQRQKLAEANKRRKLAGNETRARVLAVYAAELAQTGKALTGAAIGRELGITRKTANAHLRALRVVGLID</sequence>
<protein>
    <submittedName>
        <fullName evidence="1">RepA protein</fullName>
    </submittedName>
</protein>
<geneLocation type="plasmid" evidence="2">
    <name>pcpho</name>
</geneLocation>
<name>A0A1L7D6S8_9CORY</name>
<keyword evidence="2" id="KW-1185">Reference proteome</keyword>
<evidence type="ECO:0000313" key="1">
    <source>
        <dbReference type="EMBL" id="APT93830.1"/>
    </source>
</evidence>
<dbReference type="EMBL" id="CP009250">
    <property type="protein sequence ID" value="APT93830.1"/>
    <property type="molecule type" value="Genomic_DNA"/>
</dbReference>
<dbReference type="AlphaFoldDB" id="A0A1L7D6S8"/>
<dbReference type="KEGG" id="cpho:CPHO_12420"/>
<organism evidence="1 2">
    <name type="scientific">Corynebacterium phocae</name>
    <dbReference type="NCBI Taxonomy" id="161895"/>
    <lineage>
        <taxon>Bacteria</taxon>
        <taxon>Bacillati</taxon>
        <taxon>Actinomycetota</taxon>
        <taxon>Actinomycetes</taxon>
        <taxon>Mycobacteriales</taxon>
        <taxon>Corynebacteriaceae</taxon>
        <taxon>Corynebacterium</taxon>
    </lineage>
</organism>
<evidence type="ECO:0000313" key="2">
    <source>
        <dbReference type="Proteomes" id="UP000185491"/>
    </source>
</evidence>
<keyword evidence="1" id="KW-0614">Plasmid</keyword>
<dbReference type="InterPro" id="IPR004322">
    <property type="entry name" value="Plasmid_replicase_bac"/>
</dbReference>
<dbReference type="Proteomes" id="UP000185491">
    <property type="component" value="Plasmid pCpho"/>
</dbReference>
<reference evidence="1 2" key="1">
    <citation type="submission" date="2014-08" db="EMBL/GenBank/DDBJ databases">
        <title>Complete genome sequence of Corynebacterium phocae M408/89/1(T)(=DSM 44612(T)), isolated from the common seal (Phoca vitulina).</title>
        <authorList>
            <person name="Ruckert C."/>
            <person name="Albersmeier A."/>
            <person name="Winkler A."/>
            <person name="Kalinowski J."/>
        </authorList>
    </citation>
    <scope>NUCLEOTIDE SEQUENCE [LARGE SCALE GENOMIC DNA]</scope>
    <source>
        <strain evidence="1 2">M408/89/1</strain>
        <plasmid evidence="2">Plasmid pcpho</plasmid>
    </source>
</reference>
<gene>
    <name evidence="1" type="ORF">CPHO_12420</name>
</gene>
<dbReference type="Pfam" id="PF03090">
    <property type="entry name" value="Replicase"/>
    <property type="match status" value="1"/>
</dbReference>